<dbReference type="Proteomes" id="UP000663419">
    <property type="component" value="Chromosome 1"/>
</dbReference>
<dbReference type="AlphaFoldDB" id="A0A8A1LAV1"/>
<dbReference type="EMBL" id="CP069102">
    <property type="protein sequence ID" value="QSS49803.1"/>
    <property type="molecule type" value="Genomic_DNA"/>
</dbReference>
<dbReference type="VEuPathDB" id="FungiDB:I7I53_10262"/>
<organism evidence="1 2">
    <name type="scientific">Ajellomyces capsulatus (strain H88)</name>
    <name type="common">Darling's disease fungus</name>
    <name type="synonym">Histoplasma capsulatum</name>
    <dbReference type="NCBI Taxonomy" id="544711"/>
    <lineage>
        <taxon>Eukaryota</taxon>
        <taxon>Fungi</taxon>
        <taxon>Dikarya</taxon>
        <taxon>Ascomycota</taxon>
        <taxon>Pezizomycotina</taxon>
        <taxon>Eurotiomycetes</taxon>
        <taxon>Eurotiomycetidae</taxon>
        <taxon>Onygenales</taxon>
        <taxon>Ajellomycetaceae</taxon>
        <taxon>Histoplasma</taxon>
    </lineage>
</organism>
<evidence type="ECO:0000313" key="2">
    <source>
        <dbReference type="Proteomes" id="UP000663419"/>
    </source>
</evidence>
<accession>A0A8A1LAV1</accession>
<name>A0A8A1LAV1_AJEC8</name>
<protein>
    <submittedName>
        <fullName evidence="1">Uncharacterized protein</fullName>
    </submittedName>
</protein>
<evidence type="ECO:0000313" key="1">
    <source>
        <dbReference type="EMBL" id="QSS49803.1"/>
    </source>
</evidence>
<reference evidence="1" key="1">
    <citation type="submission" date="2021-01" db="EMBL/GenBank/DDBJ databases">
        <title>Chromosome-level genome assembly of a human fungal pathogen reveals clustering of transcriptionally co-regulated genes.</title>
        <authorList>
            <person name="Voorhies M."/>
            <person name="Cohen S."/>
            <person name="Shea T.P."/>
            <person name="Petrus S."/>
            <person name="Munoz J.F."/>
            <person name="Poplawski S."/>
            <person name="Goldman W.E."/>
            <person name="Michael T."/>
            <person name="Cuomo C.A."/>
            <person name="Sil A."/>
            <person name="Beyhan S."/>
        </authorList>
    </citation>
    <scope>NUCLEOTIDE SEQUENCE</scope>
    <source>
        <strain evidence="1">H88</strain>
    </source>
</reference>
<proteinExistence type="predicted"/>
<sequence length="106" mass="12167">MRTLARRHCSTIQIFYWTSEEIPSDFTASTGCLRSKSGGFVIYNTGQSGTDRRIYVVMRRAKRSPAINTDHTRCNNPIPWSRYIMSMNFAHEVYSSYNLCASNRSA</sequence>
<gene>
    <name evidence="1" type="ORF">I7I53_10262</name>
</gene>